<proteinExistence type="predicted"/>
<feature type="transmembrane region" description="Helical" evidence="1">
    <location>
        <begin position="377"/>
        <end position="399"/>
    </location>
</feature>
<dbReference type="SUPFAM" id="SSF52540">
    <property type="entry name" value="P-loop containing nucleoside triphosphate hydrolases"/>
    <property type="match status" value="1"/>
</dbReference>
<gene>
    <name evidence="2" type="ORF">ACOF00016_LOCUS4552</name>
</gene>
<feature type="transmembrane region" description="Helical" evidence="1">
    <location>
        <begin position="430"/>
        <end position="450"/>
    </location>
</feature>
<reference evidence="2" key="1">
    <citation type="submission" date="2021-01" db="EMBL/GenBank/DDBJ databases">
        <authorList>
            <person name="Corre E."/>
            <person name="Pelletier E."/>
            <person name="Niang G."/>
            <person name="Scheremetjew M."/>
            <person name="Finn R."/>
            <person name="Kale V."/>
            <person name="Holt S."/>
            <person name="Cochrane G."/>
            <person name="Meng A."/>
            <person name="Brown T."/>
            <person name="Cohen L."/>
        </authorList>
    </citation>
    <scope>NUCLEOTIDE SEQUENCE</scope>
    <source>
        <strain evidence="2">CCMP127</strain>
    </source>
</reference>
<feature type="transmembrane region" description="Helical" evidence="1">
    <location>
        <begin position="343"/>
        <end position="365"/>
    </location>
</feature>
<accession>A0A7S3P5M5</accession>
<feature type="transmembrane region" description="Helical" evidence="1">
    <location>
        <begin position="263"/>
        <end position="283"/>
    </location>
</feature>
<name>A0A7S3P5M5_9STRA</name>
<protein>
    <submittedName>
        <fullName evidence="2">Uncharacterized protein</fullName>
    </submittedName>
</protein>
<organism evidence="2">
    <name type="scientific">Amphora coffeiformis</name>
    <dbReference type="NCBI Taxonomy" id="265554"/>
    <lineage>
        <taxon>Eukaryota</taxon>
        <taxon>Sar</taxon>
        <taxon>Stramenopiles</taxon>
        <taxon>Ochrophyta</taxon>
        <taxon>Bacillariophyta</taxon>
        <taxon>Bacillariophyceae</taxon>
        <taxon>Bacillariophycidae</taxon>
        <taxon>Thalassiophysales</taxon>
        <taxon>Catenulaceae</taxon>
        <taxon>Amphora</taxon>
    </lineage>
</organism>
<sequence>MTLTVVVGSSGSGKTTFLDDCHKQHKCIYLRQYHAARPYVRVTSIPEFDPTLLPYWDVYRRQGDTAADGLRIGGTMAGEYVAGLSGGQRKLFLFELVRQRVTTINETVFNDGNNNNNNKEGLLICLDEPFAGVTDDFVPFIRERLEKLRQKHNILLVTNDHVDALVAIADNIITVSAIDRKTVRVNDRPIPRDLALAALSVGKNFQYDYRTKSSLGLSLSSGLKFFIDVEILSNRSILGLLGFSLCMFALFLISFWNSQRDNASLVLIGGEIITFYSLNPYLLSAVDWRNRTKEEAQALLHASSVESNLFWRTCLTLLFNVAISTLEYLVVVAVVDGLNTFDVWYAINIDNLSTNLPLILMALFTSATDTEVEIIGWLPYLLMMFLSTAYSPGSGLVGIKELRYVFPKFYFWCFVPGVEDQMEGCPASRAAMLGWMTLSSLNFSFAFLVWKLRDRHRKRTAQRSKAVASLVDKNTVEQLQRELYGERDRKYFQSIT</sequence>
<dbReference type="CDD" id="cd00267">
    <property type="entry name" value="ABC_ATPase"/>
    <property type="match status" value="1"/>
</dbReference>
<feature type="transmembrane region" description="Helical" evidence="1">
    <location>
        <begin position="237"/>
        <end position="257"/>
    </location>
</feature>
<dbReference type="AlphaFoldDB" id="A0A7S3P5M5"/>
<evidence type="ECO:0000256" key="1">
    <source>
        <dbReference type="SAM" id="Phobius"/>
    </source>
</evidence>
<keyword evidence="1" id="KW-0472">Membrane</keyword>
<dbReference type="Gene3D" id="3.40.50.300">
    <property type="entry name" value="P-loop containing nucleotide triphosphate hydrolases"/>
    <property type="match status" value="1"/>
</dbReference>
<evidence type="ECO:0000313" key="2">
    <source>
        <dbReference type="EMBL" id="CAE0406714.1"/>
    </source>
</evidence>
<dbReference type="EMBL" id="HBIM01005349">
    <property type="protein sequence ID" value="CAE0406714.1"/>
    <property type="molecule type" value="Transcribed_RNA"/>
</dbReference>
<feature type="transmembrane region" description="Helical" evidence="1">
    <location>
        <begin position="309"/>
        <end position="331"/>
    </location>
</feature>
<keyword evidence="1" id="KW-0812">Transmembrane</keyword>
<dbReference type="InterPro" id="IPR027417">
    <property type="entry name" value="P-loop_NTPase"/>
</dbReference>
<keyword evidence="1" id="KW-1133">Transmembrane helix</keyword>